<feature type="transmembrane region" description="Helical" evidence="1">
    <location>
        <begin position="340"/>
        <end position="361"/>
    </location>
</feature>
<dbReference type="RefSeq" id="WP_197531650.1">
    <property type="nucleotide sequence ID" value="NZ_SIHJ01000004.1"/>
</dbReference>
<name>A0A5C5UX56_9BACT</name>
<keyword evidence="3" id="KW-1185">Reference proteome</keyword>
<feature type="transmembrane region" description="Helical" evidence="1">
    <location>
        <begin position="200"/>
        <end position="221"/>
    </location>
</feature>
<dbReference type="Proteomes" id="UP000316714">
    <property type="component" value="Unassembled WGS sequence"/>
</dbReference>
<evidence type="ECO:0000313" key="2">
    <source>
        <dbReference type="EMBL" id="TWT30966.1"/>
    </source>
</evidence>
<gene>
    <name evidence="2" type="ORF">KOR34_43390</name>
</gene>
<protein>
    <recommendedName>
        <fullName evidence="4">TIGR04222 domain-containing membrane protein</fullName>
    </recommendedName>
</protein>
<dbReference type="NCBIfam" id="TIGR04222">
    <property type="entry name" value="near_uncomplex"/>
    <property type="match status" value="1"/>
</dbReference>
<evidence type="ECO:0000313" key="3">
    <source>
        <dbReference type="Proteomes" id="UP000316714"/>
    </source>
</evidence>
<feature type="transmembrane region" description="Helical" evidence="1">
    <location>
        <begin position="367"/>
        <end position="385"/>
    </location>
</feature>
<keyword evidence="1" id="KW-0812">Transmembrane</keyword>
<evidence type="ECO:0008006" key="4">
    <source>
        <dbReference type="Google" id="ProtNLM"/>
    </source>
</evidence>
<evidence type="ECO:0000256" key="1">
    <source>
        <dbReference type="SAM" id="Phobius"/>
    </source>
</evidence>
<accession>A0A5C5UX56</accession>
<dbReference type="EMBL" id="SIHJ01000004">
    <property type="protein sequence ID" value="TWT30966.1"/>
    <property type="molecule type" value="Genomic_DNA"/>
</dbReference>
<dbReference type="AlphaFoldDB" id="A0A5C5UX56"/>
<dbReference type="InterPro" id="IPR026467">
    <property type="entry name" value="Ser/Gly_Cys_C_dom"/>
</dbReference>
<sequence length="488" mass="52571">MDVMQQELWRRLERFQFDDPASAFTFTQRLARENHWTVGHANAVVDEYRRFLFLAMTAGHEVTPSEAVDQAWHLHLTYTRSYWDELCGEVLGCPLHHGPTKGGAADAARFREQYDQTLAGYRRAFGVAPPTDTWPSADVRFARRGGIVSVDKRRAWVVPKPWAALRPIQLPRGARLAFGVAPVMLLAMTNPFDLNGPEFLTLYGAALAMTVVVAALLRWLLRPGEHANSEPLDPYQAACLSDGVDGAVRAATASLLRDGSIRLAPATGGATKDMRFSVGKGTQPDADELEQRIVAACGENNGARYGELLERGKPAAEKVQHRLEAWGLLVPSQGVHSCRWAPALLMAGLFLFGCVKVYVGLQRDKPIGFLVALLFLTFFITIWFVSKPHRTVAGTQMLRALKRERRELRKKKNLKHSPDEALATAWAVALFGVAPCAYGDLLLLPTACKFPDGPTASGSGSGGCGGGDSGGGGCGGGGCGGGCGGCGG</sequence>
<reference evidence="2 3" key="1">
    <citation type="submission" date="2019-02" db="EMBL/GenBank/DDBJ databases">
        <title>Deep-cultivation of Planctomycetes and their phenomic and genomic characterization uncovers novel biology.</title>
        <authorList>
            <person name="Wiegand S."/>
            <person name="Jogler M."/>
            <person name="Boedeker C."/>
            <person name="Pinto D."/>
            <person name="Vollmers J."/>
            <person name="Rivas-Marin E."/>
            <person name="Kohn T."/>
            <person name="Peeters S.H."/>
            <person name="Heuer A."/>
            <person name="Rast P."/>
            <person name="Oberbeckmann S."/>
            <person name="Bunk B."/>
            <person name="Jeske O."/>
            <person name="Meyerdierks A."/>
            <person name="Storesund J.E."/>
            <person name="Kallscheuer N."/>
            <person name="Luecker S."/>
            <person name="Lage O.M."/>
            <person name="Pohl T."/>
            <person name="Merkel B.J."/>
            <person name="Hornburger P."/>
            <person name="Mueller R.-W."/>
            <person name="Bruemmer F."/>
            <person name="Labrenz M."/>
            <person name="Spormann A.M."/>
            <person name="Op Den Camp H."/>
            <person name="Overmann J."/>
            <person name="Amann R."/>
            <person name="Jetten M.S.M."/>
            <person name="Mascher T."/>
            <person name="Medema M.H."/>
            <person name="Devos D.P."/>
            <person name="Kaster A.-K."/>
            <person name="Ovreas L."/>
            <person name="Rohde M."/>
            <person name="Galperin M.Y."/>
            <person name="Jogler C."/>
        </authorList>
    </citation>
    <scope>NUCLEOTIDE SEQUENCE [LARGE SCALE GENOMIC DNA]</scope>
    <source>
        <strain evidence="2 3">KOR34</strain>
    </source>
</reference>
<keyword evidence="1" id="KW-1133">Transmembrane helix</keyword>
<organism evidence="2 3">
    <name type="scientific">Posidoniimonas corsicana</name>
    <dbReference type="NCBI Taxonomy" id="1938618"/>
    <lineage>
        <taxon>Bacteria</taxon>
        <taxon>Pseudomonadati</taxon>
        <taxon>Planctomycetota</taxon>
        <taxon>Planctomycetia</taxon>
        <taxon>Pirellulales</taxon>
        <taxon>Lacipirellulaceae</taxon>
        <taxon>Posidoniimonas</taxon>
    </lineage>
</organism>
<proteinExistence type="predicted"/>
<keyword evidence="1" id="KW-0472">Membrane</keyword>
<comment type="caution">
    <text evidence="2">The sequence shown here is derived from an EMBL/GenBank/DDBJ whole genome shotgun (WGS) entry which is preliminary data.</text>
</comment>